<dbReference type="Pfam" id="PF00583">
    <property type="entry name" value="Acetyltransf_1"/>
    <property type="match status" value="1"/>
</dbReference>
<sequence length="156" mass="16924">MTEGQMLLIAVEPADQPDIQRLLDLSDAVAARLYPGAFRQSLTAASLALPSVTLFVARDASRCALGCAALMDLSDGTVELKRMIVDPDHAGQGVGRKLLLGLLQAARERGLRSVLLEVGIRNVAARRLYESVGFRDRGPFGNYRQTPIATFMQIDL</sequence>
<dbReference type="OrthoDB" id="9803233at2"/>
<dbReference type="GO" id="GO:0016747">
    <property type="term" value="F:acyltransferase activity, transferring groups other than amino-acyl groups"/>
    <property type="evidence" value="ECO:0007669"/>
    <property type="project" value="InterPro"/>
</dbReference>
<dbReference type="InterPro" id="IPR016181">
    <property type="entry name" value="Acyl_CoA_acyltransferase"/>
</dbReference>
<dbReference type="CDD" id="cd04301">
    <property type="entry name" value="NAT_SF"/>
    <property type="match status" value="1"/>
</dbReference>
<accession>K2QAI3</accession>
<reference evidence="4 5" key="1">
    <citation type="journal article" date="2012" name="J. Bacteriol.">
        <title>Draft Genome Sequence of Agrobacterium albertimagni Strain AOL15.</title>
        <authorList>
            <person name="Trimble W.L."/>
            <person name="Phung le T."/>
            <person name="Meyer F."/>
            <person name="Gilbert J.A."/>
            <person name="Silver S."/>
        </authorList>
    </citation>
    <scope>NUCLEOTIDE SEQUENCE [LARGE SCALE GENOMIC DNA]</scope>
    <source>
        <strain evidence="4 5">AOL15</strain>
    </source>
</reference>
<dbReference type="Gene3D" id="3.40.630.30">
    <property type="match status" value="1"/>
</dbReference>
<dbReference type="RefSeq" id="WP_006727128.1">
    <property type="nucleotide sequence ID" value="NZ_ALJF01000013.1"/>
</dbReference>
<keyword evidence="1 4" id="KW-0808">Transferase</keyword>
<dbReference type="PANTHER" id="PTHR43877:SF2">
    <property type="entry name" value="AMINOALKYLPHOSPHONATE N-ACETYLTRANSFERASE-RELATED"/>
    <property type="match status" value="1"/>
</dbReference>
<dbReference type="Proteomes" id="UP000007123">
    <property type="component" value="Unassembled WGS sequence"/>
</dbReference>
<dbReference type="InterPro" id="IPR050832">
    <property type="entry name" value="Bact_Acetyltransf"/>
</dbReference>
<evidence type="ECO:0000256" key="1">
    <source>
        <dbReference type="ARBA" id="ARBA00022679"/>
    </source>
</evidence>
<feature type="domain" description="N-acetyltransferase" evidence="3">
    <location>
        <begin position="9"/>
        <end position="156"/>
    </location>
</feature>
<dbReference type="eggNOG" id="COG0456">
    <property type="taxonomic scope" value="Bacteria"/>
</dbReference>
<dbReference type="EMBL" id="ALJF01000013">
    <property type="protein sequence ID" value="EKF58056.1"/>
    <property type="molecule type" value="Genomic_DNA"/>
</dbReference>
<keyword evidence="2" id="KW-0012">Acyltransferase</keyword>
<dbReference type="PROSITE" id="PS51186">
    <property type="entry name" value="GNAT"/>
    <property type="match status" value="1"/>
</dbReference>
<dbReference type="InterPro" id="IPR000182">
    <property type="entry name" value="GNAT_dom"/>
</dbReference>
<evidence type="ECO:0000256" key="2">
    <source>
        <dbReference type="ARBA" id="ARBA00023315"/>
    </source>
</evidence>
<organism evidence="4 5">
    <name type="scientific">Agrobacterium albertimagni AOL15</name>
    <dbReference type="NCBI Taxonomy" id="1156935"/>
    <lineage>
        <taxon>Bacteria</taxon>
        <taxon>Pseudomonadati</taxon>
        <taxon>Pseudomonadota</taxon>
        <taxon>Alphaproteobacteria</taxon>
        <taxon>Hyphomicrobiales</taxon>
        <taxon>Rhizobiaceae</taxon>
        <taxon>Rhizobium/Agrobacterium group</taxon>
        <taxon>Agrobacterium</taxon>
    </lineage>
</organism>
<keyword evidence="5" id="KW-1185">Reference proteome</keyword>
<name>K2QAI3_9HYPH</name>
<evidence type="ECO:0000259" key="3">
    <source>
        <dbReference type="PROSITE" id="PS51186"/>
    </source>
</evidence>
<dbReference type="PANTHER" id="PTHR43877">
    <property type="entry name" value="AMINOALKYLPHOSPHONATE N-ACETYLTRANSFERASE-RELATED-RELATED"/>
    <property type="match status" value="1"/>
</dbReference>
<protein>
    <submittedName>
        <fullName evidence="4">Acetyltransferase</fullName>
    </submittedName>
</protein>
<dbReference type="SUPFAM" id="SSF55729">
    <property type="entry name" value="Acyl-CoA N-acyltransferases (Nat)"/>
    <property type="match status" value="1"/>
</dbReference>
<gene>
    <name evidence="4" type="ORF">QWE_15678</name>
</gene>
<dbReference type="STRING" id="1156935.QWE_15678"/>
<evidence type="ECO:0000313" key="5">
    <source>
        <dbReference type="Proteomes" id="UP000007123"/>
    </source>
</evidence>
<dbReference type="AlphaFoldDB" id="K2QAI3"/>
<dbReference type="PATRIC" id="fig|1156935.5.peg.3182"/>
<proteinExistence type="predicted"/>
<comment type="caution">
    <text evidence="4">The sequence shown here is derived from an EMBL/GenBank/DDBJ whole genome shotgun (WGS) entry which is preliminary data.</text>
</comment>
<evidence type="ECO:0000313" key="4">
    <source>
        <dbReference type="EMBL" id="EKF58056.1"/>
    </source>
</evidence>